<proteinExistence type="predicted"/>
<dbReference type="InterPro" id="IPR056928">
    <property type="entry name" value="Gp77-like"/>
</dbReference>
<accession>A0A974PMM5</accession>
<organism evidence="1 2">
    <name type="scientific">Xanthobacter dioxanivorans</name>
    <dbReference type="NCBI Taxonomy" id="2528964"/>
    <lineage>
        <taxon>Bacteria</taxon>
        <taxon>Pseudomonadati</taxon>
        <taxon>Pseudomonadota</taxon>
        <taxon>Alphaproteobacteria</taxon>
        <taxon>Hyphomicrobiales</taxon>
        <taxon>Xanthobacteraceae</taxon>
        <taxon>Xanthobacter</taxon>
    </lineage>
</organism>
<dbReference type="Proteomes" id="UP000596427">
    <property type="component" value="Chromosome"/>
</dbReference>
<reference evidence="1 2" key="1">
    <citation type="submission" date="2020-10" db="EMBL/GenBank/DDBJ databases">
        <title>Degradation of 1,4-Dioxane by Xanthobacter sp. YN2, via a Novel Group-2 Soluble Di-Iron Monooxygenase.</title>
        <authorList>
            <person name="Ma F."/>
            <person name="Wang Y."/>
            <person name="Yang J."/>
            <person name="Guo H."/>
            <person name="Su D."/>
            <person name="Yu L."/>
        </authorList>
    </citation>
    <scope>NUCLEOTIDE SEQUENCE [LARGE SCALE GENOMIC DNA]</scope>
    <source>
        <strain evidence="1 2">YN2</strain>
    </source>
</reference>
<dbReference type="RefSeq" id="WP_203192971.1">
    <property type="nucleotide sequence ID" value="NZ_CP063362.1"/>
</dbReference>
<gene>
    <name evidence="1" type="ORF">EZH22_24400</name>
</gene>
<dbReference type="EMBL" id="CP063362">
    <property type="protein sequence ID" value="QRG06096.1"/>
    <property type="molecule type" value="Genomic_DNA"/>
</dbReference>
<dbReference type="Pfam" id="PF23148">
    <property type="entry name" value="Gp77"/>
    <property type="match status" value="1"/>
</dbReference>
<protein>
    <submittedName>
        <fullName evidence="1">Uncharacterized protein</fullName>
    </submittedName>
</protein>
<evidence type="ECO:0000313" key="1">
    <source>
        <dbReference type="EMBL" id="QRG06096.1"/>
    </source>
</evidence>
<name>A0A974PMM5_9HYPH</name>
<keyword evidence="2" id="KW-1185">Reference proteome</keyword>
<dbReference type="KEGG" id="xdi:EZH22_24400"/>
<dbReference type="AlphaFoldDB" id="A0A974PMM5"/>
<sequence length="92" mass="9943">MSGTILFKTPDERLDFDVDFTRWLPSGDALASSVNTISGGTATIDTAEVSNTIVKLWIEGGDADETNDVKVVATTAEGRVCEACFRLRIKEC</sequence>
<evidence type="ECO:0000313" key="2">
    <source>
        <dbReference type="Proteomes" id="UP000596427"/>
    </source>
</evidence>